<evidence type="ECO:0000256" key="2">
    <source>
        <dbReference type="SAM" id="MobiDB-lite"/>
    </source>
</evidence>
<feature type="compositionally biased region" description="Basic residues" evidence="2">
    <location>
        <begin position="118"/>
        <end position="129"/>
    </location>
</feature>
<organism evidence="4 5">
    <name type="scientific">Petromyzon marinus</name>
    <name type="common">Sea lamprey</name>
    <dbReference type="NCBI Taxonomy" id="7757"/>
    <lineage>
        <taxon>Eukaryota</taxon>
        <taxon>Metazoa</taxon>
        <taxon>Chordata</taxon>
        <taxon>Craniata</taxon>
        <taxon>Vertebrata</taxon>
        <taxon>Cyclostomata</taxon>
        <taxon>Hyperoartia</taxon>
        <taxon>Petromyzontiformes</taxon>
        <taxon>Petromyzontidae</taxon>
        <taxon>Petromyzon</taxon>
    </lineage>
</organism>
<feature type="region of interest" description="Disordered" evidence="2">
    <location>
        <begin position="499"/>
        <end position="529"/>
    </location>
</feature>
<dbReference type="InterPro" id="IPR021090">
    <property type="entry name" value="SPIDER"/>
</dbReference>
<feature type="compositionally biased region" description="Basic and acidic residues" evidence="2">
    <location>
        <begin position="1102"/>
        <end position="1114"/>
    </location>
</feature>
<feature type="compositionally biased region" description="Basic and acidic residues" evidence="2">
    <location>
        <begin position="520"/>
        <end position="529"/>
    </location>
</feature>
<feature type="region of interest" description="Disordered" evidence="2">
    <location>
        <begin position="475"/>
        <end position="494"/>
    </location>
</feature>
<evidence type="ECO:0000313" key="5">
    <source>
        <dbReference type="RefSeq" id="XP_032832727.1"/>
    </source>
</evidence>
<evidence type="ECO:0000313" key="4">
    <source>
        <dbReference type="Proteomes" id="UP001318040"/>
    </source>
</evidence>
<dbReference type="Pfam" id="PF12485">
    <property type="entry name" value="SPIDER"/>
    <property type="match status" value="1"/>
</dbReference>
<feature type="compositionally biased region" description="Gly residues" evidence="2">
    <location>
        <begin position="1054"/>
        <end position="1063"/>
    </location>
</feature>
<feature type="compositionally biased region" description="Acidic residues" evidence="2">
    <location>
        <begin position="642"/>
        <end position="653"/>
    </location>
</feature>
<sequence length="1687" mass="180844">MSARVVGEWLRTLNLDGYTDAFLENGYDDLEICRQIGEADLDAIGVSEPAHRSKIIAAVSRLAERTAGAALYFDLEEELQPERAAVLTIHHHQQQQQQLLYHHHHHSHNNHYHHHHLQNHHHQQQHYGHHQQQQQHLNVYQSQGARSSYSKLRLKVLLREKLLRDGITLGAPPYSSAGDPRGCLEELARSYAEYFHVHSADVAQRLEELRARSLARDSELEEGPRGCCEQGVDVYRTQMEESLGFRSAASTPEMERKCGLQKFASQEESAEAKSEVKKKGKSFWQTLQRTPNRTPNRTPTRTPSKSPRNKPARLDSPHKACGAVNFVASDITMSDDDRIELMTMVKDRRMTIDQALARLEEYETLHRQCGGAEGARRRQSLDAACPQPRDSPCHVRAPCRASGACECMVGGPAVTAAERFVRLHKATVAAGGTPHGAPHRQLVKVEEGTRGVSSTSCYTDVYAWECRLRTPGLPSALPEYEEPPQQAAFATPASSSCRLDQPASLLPSSPHVRSLCSTPEIRRGRDPRRPLATSLDAHYAQKDPGSARGDRHRAGRLCGGASGVLESPGHVASQAREPSAEPSQGTFVVSLEEIHEARRRMHLRRLLCSSYEPAAACELRNGLVATGVLRDPGLEECKGEKEEGDEVEEEEGEEVSKWRRRRQRQQQQRTGDEDEADCVFFENGHAACGAGTVPASRGRGLCRDSGIGSCGPDFGSGGAEGAAIRSGNPELEYGGGGGCGDDDGDDGNGGAPVGGRIRGGGDENGLGLEAEEEAAWIWSRPIGAGDGDIGRESAFRRSGGGRFEGGAGVGAGCRACAGHAAPLHGSPGKVHLNGCAAGGGGGGGGGSVVEADPAVLHGDVGSPGRAAVERRERKGLLCRLQRKTRTSSFNGFDLPSRQGALGERPSLPVKHEEDADPSGESPYRRASAPDSFLGKKVKSVRDTMKKTMTKLAKANCEERESDFDVALRCTRLSLEEEQLVEEKPQCNNHNNGHHHHHHHHQQQRQLAEEGGEVDEGAGGRHENLASCLNGARLREFHRCAARGPPSSSCRRAPEGGGAGGSCGTGERLAATGASRSPGGAAATPPVAPVSPRDRRKAGAHATEVRAIVHRENHATEPPSVPGLAADTGAGAETAPGPSADGDRSSSAAAAAAGGDAESKGSSRRKKTKPKTVLELLERIHLQDYAGLLTRSGYEDLETLGLLDAEDLDEMGVLDHEHRAKLLTAAALLRADERDNHGRQRNASFDQDAAHRGTSALATAWHRSPGRSAEDPRRRAGVRCLSDGSRRGPAPAAAWGCGGAETRGPARRSWSLDDVRKIEHLLEFGRWQRRLARRGTAPSRDPQGVWWSPGHRRHHHRHRHRHRRDEQRDLGACGEDVAARQTAADAAAIEPTDAVTSTAATPGAASSDGPGAKAVAGAAGAAVDPAGGDPNGEAVAEPPAAGATSREADDAATDEEEKAVRHRRSTTTTTAVEAEAVEVVNLAELADRRGDADGPAMSRSPPGADSERAAGGGTESVDGVGGRHHHDHRDHRHHRQARPNSSHGDGGWATDGSAWPPAANDLAAILLQREPEGEVVGAERCAEKRGCGSVPVSLVLRFSQELGVQSRAVAASLDDLHLGWHKRLAHAQILRSDQSGSSVYINGLSDDIVDQLTLGEVKDSGRDDRPLLPMVKGPFERHSGASAVHPRR</sequence>
<feature type="region of interest" description="Disordered" evidence="2">
    <location>
        <begin position="118"/>
        <end position="142"/>
    </location>
</feature>
<dbReference type="RefSeq" id="XP_032832727.1">
    <property type="nucleotide sequence ID" value="XM_032976836.1"/>
</dbReference>
<dbReference type="Pfam" id="PF26285">
    <property type="entry name" value="SASH1_Homeodomain"/>
    <property type="match status" value="1"/>
</dbReference>
<keyword evidence="1" id="KW-0597">Phosphoprotein</keyword>
<dbReference type="SMART" id="SM00454">
    <property type="entry name" value="SAM"/>
    <property type="match status" value="2"/>
</dbReference>
<dbReference type="KEGG" id="pmrn:116955640"/>
<feature type="compositionally biased region" description="Gly residues" evidence="2">
    <location>
        <begin position="747"/>
        <end position="764"/>
    </location>
</feature>
<dbReference type="Proteomes" id="UP001318040">
    <property type="component" value="Chromosome 60"/>
</dbReference>
<evidence type="ECO:0000256" key="1">
    <source>
        <dbReference type="ARBA" id="ARBA00022553"/>
    </source>
</evidence>
<feature type="region of interest" description="Disordered" evidence="2">
    <location>
        <begin position="269"/>
        <end position="317"/>
    </location>
</feature>
<dbReference type="SUPFAM" id="SSF47769">
    <property type="entry name" value="SAM/Pointed domain"/>
    <property type="match status" value="2"/>
</dbReference>
<feature type="compositionally biased region" description="Low complexity" evidence="2">
    <location>
        <begin position="289"/>
        <end position="306"/>
    </location>
</feature>
<feature type="domain" description="SAM" evidence="3">
    <location>
        <begin position="1"/>
        <end position="65"/>
    </location>
</feature>
<feature type="region of interest" description="Disordered" evidence="2">
    <location>
        <begin position="638"/>
        <end position="674"/>
    </location>
</feature>
<dbReference type="PROSITE" id="PS50105">
    <property type="entry name" value="SAM_DOMAIN"/>
    <property type="match status" value="2"/>
</dbReference>
<dbReference type="Gene3D" id="1.10.150.50">
    <property type="entry name" value="Transcription Factor, Ets-1"/>
    <property type="match status" value="2"/>
</dbReference>
<name>A0AAJ7UDD4_PETMA</name>
<accession>A0AAJ7UDD4</accession>
<evidence type="ECO:0000259" key="3">
    <source>
        <dbReference type="PROSITE" id="PS50105"/>
    </source>
</evidence>
<proteinExistence type="predicted"/>
<feature type="compositionally biased region" description="Basic residues" evidence="2">
    <location>
        <begin position="1521"/>
        <end position="1536"/>
    </location>
</feature>
<dbReference type="InterPro" id="IPR051725">
    <property type="entry name" value="SAM-SH3_domain_protein"/>
</dbReference>
<dbReference type="InterPro" id="IPR013761">
    <property type="entry name" value="SAM/pointed_sf"/>
</dbReference>
<feature type="compositionally biased region" description="Low complexity" evidence="2">
    <location>
        <begin position="1144"/>
        <end position="1155"/>
    </location>
</feature>
<feature type="region of interest" description="Disordered" evidence="2">
    <location>
        <begin position="1332"/>
        <end position="1369"/>
    </location>
</feature>
<feature type="region of interest" description="Disordered" evidence="2">
    <location>
        <begin position="1382"/>
        <end position="1553"/>
    </location>
</feature>
<feature type="region of interest" description="Disordered" evidence="2">
    <location>
        <begin position="1041"/>
        <end position="1169"/>
    </location>
</feature>
<reference evidence="5" key="1">
    <citation type="submission" date="2025-08" db="UniProtKB">
        <authorList>
            <consortium name="RefSeq"/>
        </authorList>
    </citation>
    <scope>IDENTIFICATION</scope>
    <source>
        <tissue evidence="5">Sperm</tissue>
    </source>
</reference>
<feature type="region of interest" description="Disordered" evidence="2">
    <location>
        <begin position="1256"/>
        <end position="1305"/>
    </location>
</feature>
<feature type="compositionally biased region" description="Basic residues" evidence="2">
    <location>
        <begin position="991"/>
        <end position="1002"/>
    </location>
</feature>
<dbReference type="PANTHER" id="PTHR12301">
    <property type="entry name" value="SAM-DOMAIN, SH3 AND NUCLEAR LOCALIZATION SIGNALS PROTEIN RELATED"/>
    <property type="match status" value="1"/>
</dbReference>
<feature type="compositionally biased region" description="Basic residues" evidence="2">
    <location>
        <begin position="1349"/>
        <end position="1362"/>
    </location>
</feature>
<feature type="region of interest" description="Disordered" evidence="2">
    <location>
        <begin position="888"/>
        <end position="939"/>
    </location>
</feature>
<feature type="region of interest" description="Disordered" evidence="2">
    <location>
        <begin position="1659"/>
        <end position="1687"/>
    </location>
</feature>
<feature type="region of interest" description="Disordered" evidence="2">
    <location>
        <begin position="985"/>
        <end position="1018"/>
    </location>
</feature>
<feature type="compositionally biased region" description="Low complexity" evidence="2">
    <location>
        <begin position="1382"/>
        <end position="1442"/>
    </location>
</feature>
<keyword evidence="4" id="KW-1185">Reference proteome</keyword>
<gene>
    <name evidence="5" type="primary">LOC116955640</name>
</gene>
<feature type="region of interest" description="Disordered" evidence="2">
    <location>
        <begin position="717"/>
        <end position="765"/>
    </location>
</feature>
<dbReference type="PANTHER" id="PTHR12301:SF8">
    <property type="entry name" value="STERILE ALPHA MOTIF DOMAIN-CONTAINING PROTEIN 5"/>
    <property type="match status" value="1"/>
</dbReference>
<feature type="compositionally biased region" description="Low complexity" evidence="2">
    <location>
        <begin position="1465"/>
        <end position="1483"/>
    </location>
</feature>
<feature type="domain" description="SAM" evidence="3">
    <location>
        <begin position="1167"/>
        <end position="1231"/>
    </location>
</feature>
<dbReference type="InterPro" id="IPR001660">
    <property type="entry name" value="SAM"/>
</dbReference>
<dbReference type="InterPro" id="IPR058666">
    <property type="entry name" value="SASH1/NUB1_homeodomain"/>
</dbReference>
<dbReference type="Pfam" id="PF00536">
    <property type="entry name" value="SAM_1"/>
    <property type="match status" value="2"/>
</dbReference>
<feature type="compositionally biased region" description="Low complexity" evidence="2">
    <location>
        <begin position="130"/>
        <end position="142"/>
    </location>
</feature>
<protein>
    <submittedName>
        <fullName evidence="5">Uncharacterized protein LOC116955640 isoform X1</fullName>
    </submittedName>
</protein>